<feature type="compositionally biased region" description="Basic and acidic residues" evidence="1">
    <location>
        <begin position="361"/>
        <end position="385"/>
    </location>
</feature>
<feature type="compositionally biased region" description="Polar residues" evidence="1">
    <location>
        <begin position="772"/>
        <end position="797"/>
    </location>
</feature>
<proteinExistence type="predicted"/>
<feature type="compositionally biased region" description="Polar residues" evidence="1">
    <location>
        <begin position="98"/>
        <end position="114"/>
    </location>
</feature>
<feature type="region of interest" description="Disordered" evidence="1">
    <location>
        <begin position="929"/>
        <end position="965"/>
    </location>
</feature>
<evidence type="ECO:0000313" key="3">
    <source>
        <dbReference type="Proteomes" id="UP000594262"/>
    </source>
</evidence>
<feature type="compositionally biased region" description="Basic residues" evidence="1">
    <location>
        <begin position="12"/>
        <end position="22"/>
    </location>
</feature>
<feature type="region of interest" description="Disordered" evidence="1">
    <location>
        <begin position="302"/>
        <end position="385"/>
    </location>
</feature>
<evidence type="ECO:0000313" key="2">
    <source>
        <dbReference type="EnsemblMetazoa" id="CLYHEMP010964.2"/>
    </source>
</evidence>
<feature type="compositionally biased region" description="Polar residues" evidence="1">
    <location>
        <begin position="804"/>
        <end position="813"/>
    </location>
</feature>
<reference evidence="2" key="1">
    <citation type="submission" date="2021-01" db="UniProtKB">
        <authorList>
            <consortium name="EnsemblMetazoa"/>
        </authorList>
    </citation>
    <scope>IDENTIFICATION</scope>
</reference>
<feature type="compositionally biased region" description="Acidic residues" evidence="1">
    <location>
        <begin position="578"/>
        <end position="599"/>
    </location>
</feature>
<sequence>MEGIKDPLSKRPAVRGRGRGRGRGVLGMVDKNGNIKPAFQPNHTPNTSKAIESSNLIEVKTEPCQPSTHQTPPVTRPATPPVSPVYVTVKEEPWEPVTDQTYSSLNLPPTSKPSSPNPLLHDEADTLDFLPEPEPFESPVCAKVKVDALKNIQPTTIDNLMPSPNHRFFNDVSPNRIIEKVTKKKNKKKKGKKNAIMIGERNHQRPEEPIPQSDNQNKVNNRFKWTKEQQIRDQQKAAIRQDDFHWVKPDIPQKVTNEKPKTKLKPNQFHWTKDEQQFPVLKPEITSNPTHVKESDYVHLQNPETPENIQHKKSAATRAKKNDKFHWVKDKKPESNATKEHQEEADQRIDQLNKFPATFEKANREREFVGQKKKKEKSDWEKEKETWVRPENTVWSWYSHGYVDTTPMNIVEDSGIEKEPSTSPSEESVKQDEEKAVADCEEAEAHRQKHILSVDGDIRITKNGELHIGSHCKSPTEQQIKDISELFANISERRRERKDSTDIKSHCTKASMISTASTVQYATESFTDDIDRESYGTDKESYTTDKESYTTDKDSYATDKESFATDKETYGADREGYATDETEDYQYDDDEESFSDESNSDLSETGRKEQDSRRKSIPKFVNDRSYVSDSEEEKEQKKKKKQEQKDEKMRKDRTKEEVANITTTYNDTRGKQNNRLFKEITTGDGGGRYEPPYFQQHPPPVMHVERTREPPSPYKTTGRNNKIVWKSPMIYNWKNNSTEPVNQYGRVRKPSNVQSPKKKTTTKKYGIERIDQSSFPTLEAALNSQQNPASPSHNNPTEPKGGISYSQMASKPQDQPRPQAPTLATATGSRKAANKHLTTKSPAPKIASEEHHQPPTTGQEYQGEIRRSLKKKMKHQEENHEYNSSFSYEELAARVKDCKLQIIQATNESTNDQPIKTIPVVELEKQLKQPIEEENDSSPQMTKKTEEGEDAKESDEGFHDIDEKDDEKLNNERLADSILRFCFDAEVVKDIEIKNEKMKETKEVDLYKKRIHGDVLYHLASSIKTSSDYISNTLERRYPLWKTHWTPDRKDDQRFWNKWTIADELDFTFPVFDCRQMMKPLHRCKVCRL</sequence>
<feature type="compositionally biased region" description="Basic and acidic residues" evidence="1">
    <location>
        <begin position="532"/>
        <end position="577"/>
    </location>
</feature>
<keyword evidence="3" id="KW-1185">Reference proteome</keyword>
<feature type="compositionally biased region" description="Basic residues" evidence="1">
    <location>
        <begin position="182"/>
        <end position="193"/>
    </location>
</feature>
<accession>A0A7M5V7J1</accession>
<feature type="compositionally biased region" description="Basic and acidic residues" evidence="1">
    <location>
        <begin position="427"/>
        <end position="446"/>
    </location>
</feature>
<protein>
    <submittedName>
        <fullName evidence="2">Uncharacterized protein</fullName>
    </submittedName>
</protein>
<feature type="region of interest" description="Disordered" evidence="1">
    <location>
        <begin position="733"/>
        <end position="883"/>
    </location>
</feature>
<feature type="compositionally biased region" description="Pro residues" evidence="1">
    <location>
        <begin position="74"/>
        <end position="83"/>
    </location>
</feature>
<feature type="region of interest" description="Disordered" evidence="1">
    <location>
        <begin position="155"/>
        <end position="281"/>
    </location>
</feature>
<feature type="compositionally biased region" description="Basic and acidic residues" evidence="1">
    <location>
        <begin position="320"/>
        <end position="351"/>
    </location>
</feature>
<dbReference type="Proteomes" id="UP000594262">
    <property type="component" value="Unplaced"/>
</dbReference>
<feature type="region of interest" description="Disordered" evidence="1">
    <location>
        <begin position="413"/>
        <end position="449"/>
    </location>
</feature>
<feature type="compositionally biased region" description="Basic and acidic residues" evidence="1">
    <location>
        <begin position="604"/>
        <end position="614"/>
    </location>
</feature>
<feature type="compositionally biased region" description="Basic and acidic residues" evidence="1">
    <location>
        <begin position="643"/>
        <end position="658"/>
    </location>
</feature>
<feature type="region of interest" description="Disordered" evidence="1">
    <location>
        <begin position="1"/>
        <end position="48"/>
    </location>
</feature>
<dbReference type="GeneID" id="136798394"/>
<name>A0A7M5V7J1_9CNID</name>
<evidence type="ECO:0000256" key="1">
    <source>
        <dbReference type="SAM" id="MobiDB-lite"/>
    </source>
</evidence>
<dbReference type="RefSeq" id="XP_066911105.1">
    <property type="nucleotide sequence ID" value="XM_067055004.1"/>
</dbReference>
<organism evidence="2 3">
    <name type="scientific">Clytia hemisphaerica</name>
    <dbReference type="NCBI Taxonomy" id="252671"/>
    <lineage>
        <taxon>Eukaryota</taxon>
        <taxon>Metazoa</taxon>
        <taxon>Cnidaria</taxon>
        <taxon>Hydrozoa</taxon>
        <taxon>Hydroidolina</taxon>
        <taxon>Leptothecata</taxon>
        <taxon>Obeliida</taxon>
        <taxon>Clytiidae</taxon>
        <taxon>Clytia</taxon>
    </lineage>
</organism>
<dbReference type="AlphaFoldDB" id="A0A7M5V7J1"/>
<dbReference type="EnsemblMetazoa" id="CLYHEMT010964.2">
    <property type="protein sequence ID" value="CLYHEMP010964.2"/>
    <property type="gene ID" value="CLYHEMG010964"/>
</dbReference>
<feature type="compositionally biased region" description="Basic and acidic residues" evidence="1">
    <location>
        <begin position="954"/>
        <end position="965"/>
    </location>
</feature>
<feature type="region of interest" description="Disordered" evidence="1">
    <location>
        <begin position="518"/>
        <end position="720"/>
    </location>
</feature>
<feature type="compositionally biased region" description="Basic and acidic residues" evidence="1">
    <location>
        <begin position="225"/>
        <end position="248"/>
    </location>
</feature>
<feature type="compositionally biased region" description="Polar residues" evidence="1">
    <location>
        <begin position="660"/>
        <end position="675"/>
    </location>
</feature>
<feature type="region of interest" description="Disordered" evidence="1">
    <location>
        <begin position="63"/>
        <end position="123"/>
    </location>
</feature>